<dbReference type="InterPro" id="IPR046952">
    <property type="entry name" value="GSHR/TRXR-like"/>
</dbReference>
<keyword evidence="8" id="KW-0520">NAD</keyword>
<dbReference type="Proteomes" id="UP000245812">
    <property type="component" value="Unassembled WGS sequence"/>
</dbReference>
<keyword evidence="2 10" id="KW-0285">Flavoprotein</keyword>
<dbReference type="SUPFAM" id="SSF51905">
    <property type="entry name" value="FAD/NAD(P)-binding domain"/>
    <property type="match status" value="1"/>
</dbReference>
<dbReference type="PRINTS" id="PR00368">
    <property type="entry name" value="FADPNR"/>
</dbReference>
<comment type="caution">
    <text evidence="13">The sequence shown here is derived from an EMBL/GenBank/DDBJ whole genome shotgun (WGS) entry which is preliminary data.</text>
</comment>
<keyword evidence="3 8" id="KW-0274">FAD</keyword>
<evidence type="ECO:0000313" key="13">
    <source>
        <dbReference type="EMBL" id="PWK87623.1"/>
    </source>
</evidence>
<keyword evidence="8" id="KW-0547">Nucleotide-binding</keyword>
<feature type="binding site" evidence="8">
    <location>
        <begin position="175"/>
        <end position="182"/>
    </location>
    <ligand>
        <name>NAD(+)</name>
        <dbReference type="ChEBI" id="CHEBI:57540"/>
    </ligand>
</feature>
<dbReference type="Gene3D" id="3.50.50.60">
    <property type="entry name" value="FAD/NAD(P)-binding domain"/>
    <property type="match status" value="2"/>
</dbReference>
<dbReference type="PROSITE" id="PS00076">
    <property type="entry name" value="PYRIDINE_REDOX_1"/>
    <property type="match status" value="1"/>
</dbReference>
<evidence type="ECO:0000259" key="12">
    <source>
        <dbReference type="Pfam" id="PF07992"/>
    </source>
</evidence>
<dbReference type="EMBL" id="QGHC01000006">
    <property type="protein sequence ID" value="PWK87623.1"/>
    <property type="molecule type" value="Genomic_DNA"/>
</dbReference>
<dbReference type="Gene3D" id="3.30.390.30">
    <property type="match status" value="1"/>
</dbReference>
<reference evidence="13 14" key="1">
    <citation type="submission" date="2018-05" db="EMBL/GenBank/DDBJ databases">
        <title>Genomic Encyclopedia of Type Strains, Phase IV (KMG-IV): sequencing the most valuable type-strain genomes for metagenomic binning, comparative biology and taxonomic classification.</title>
        <authorList>
            <person name="Goeker M."/>
        </authorList>
    </citation>
    <scope>NUCLEOTIDE SEQUENCE [LARGE SCALE GENOMIC DNA]</scope>
    <source>
        <strain evidence="13 14">DSM 14263</strain>
    </source>
</reference>
<evidence type="ECO:0000256" key="10">
    <source>
        <dbReference type="RuleBase" id="RU003691"/>
    </source>
</evidence>
<dbReference type="RefSeq" id="WP_109723441.1">
    <property type="nucleotide sequence ID" value="NZ_MSZV01000083.1"/>
</dbReference>
<dbReference type="InterPro" id="IPR036188">
    <property type="entry name" value="FAD/NAD-bd_sf"/>
</dbReference>
<evidence type="ECO:0000256" key="6">
    <source>
        <dbReference type="ARBA" id="ARBA00023284"/>
    </source>
</evidence>
<dbReference type="InterPro" id="IPR004099">
    <property type="entry name" value="Pyr_nucl-diS_OxRdtase_dimer"/>
</dbReference>
<dbReference type="PANTHER" id="PTHR42737:SF2">
    <property type="entry name" value="GLUTATHIONE REDUCTASE"/>
    <property type="match status" value="1"/>
</dbReference>
<dbReference type="GO" id="GO:0005829">
    <property type="term" value="C:cytosol"/>
    <property type="evidence" value="ECO:0007669"/>
    <property type="project" value="TreeGrafter"/>
</dbReference>
<comment type="similarity">
    <text evidence="1 10">Belongs to the class-I pyridine nucleotide-disulfide oxidoreductase family.</text>
</comment>
<protein>
    <submittedName>
        <fullName evidence="13">NADPH-glutathione reductase</fullName>
    </submittedName>
</protein>
<organism evidence="13 14">
    <name type="scientific">Fulvimonas soli</name>
    <dbReference type="NCBI Taxonomy" id="155197"/>
    <lineage>
        <taxon>Bacteria</taxon>
        <taxon>Pseudomonadati</taxon>
        <taxon>Pseudomonadota</taxon>
        <taxon>Gammaproteobacteria</taxon>
        <taxon>Lysobacterales</taxon>
        <taxon>Rhodanobacteraceae</taxon>
        <taxon>Fulvimonas</taxon>
    </lineage>
</organism>
<dbReference type="Pfam" id="PF07992">
    <property type="entry name" value="Pyr_redox_2"/>
    <property type="match status" value="1"/>
</dbReference>
<dbReference type="AlphaFoldDB" id="A0A316I5G8"/>
<dbReference type="GO" id="GO:0045454">
    <property type="term" value="P:cell redox homeostasis"/>
    <property type="evidence" value="ECO:0007669"/>
    <property type="project" value="InterPro"/>
</dbReference>
<dbReference type="PRINTS" id="PR00411">
    <property type="entry name" value="PNDRDTASEI"/>
</dbReference>
<evidence type="ECO:0000256" key="9">
    <source>
        <dbReference type="PIRSR" id="PIRSR000350-4"/>
    </source>
</evidence>
<feature type="domain" description="Pyridine nucleotide-disulphide oxidoreductase dimerisation" evidence="11">
    <location>
        <begin position="339"/>
        <end position="445"/>
    </location>
</feature>
<evidence type="ECO:0000259" key="11">
    <source>
        <dbReference type="Pfam" id="PF02852"/>
    </source>
</evidence>
<dbReference type="GO" id="GO:0050660">
    <property type="term" value="F:flavin adenine dinucleotide binding"/>
    <property type="evidence" value="ECO:0007669"/>
    <property type="project" value="InterPro"/>
</dbReference>
<keyword evidence="5" id="KW-1015">Disulfide bond</keyword>
<accession>A0A316I5G8</accession>
<sequence>MTRRFDLIVLGAGSAGLTVAQRAARHGARVAVCDPGALGGTCVNRGCVPKKALWFAAQWAQSQALARDYGFALARPAALDWKRFRRQRDDYIAGIRARYDRRLQEAGVALIGEAARFLAPDLLELAGGGRLAAPQVVIATGARPRRLELPGFGLGMVSDDVFALERAPARLAVVGGGYVAMEFACLLHALGCGVDLLVRGELLGNFDAELVQHLAGRMLARGIRIVMQTEVRAAHGSAGAVRLEDQTGAMHGPYDAVLWTVGRVPNSDGLGLDGIGVATDAGGHVQVDRYQATGVPGIAALGDVTGRRALTPVAVAAGYALAERLFGGKPQSRFDYEAIPSVAFTDPPLGGVGLTEAQARGRHGEAVRVYTRSFVPLQLAVAGREERSWTKLVCAGGDERVVGLHALGPGVDELLQGYAVALRQGLRRRDLNAAVAIHPTAAEELLLLH</sequence>
<evidence type="ECO:0000256" key="1">
    <source>
        <dbReference type="ARBA" id="ARBA00007532"/>
    </source>
</evidence>
<dbReference type="Pfam" id="PF02852">
    <property type="entry name" value="Pyr_redox_dim"/>
    <property type="match status" value="1"/>
</dbReference>
<keyword evidence="14" id="KW-1185">Reference proteome</keyword>
<dbReference type="SUPFAM" id="SSF55424">
    <property type="entry name" value="FAD/NAD-linked reductases, dimerisation (C-terminal) domain"/>
    <property type="match status" value="1"/>
</dbReference>
<dbReference type="GO" id="GO:0004362">
    <property type="term" value="F:glutathione-disulfide reductase (NADPH) activity"/>
    <property type="evidence" value="ECO:0007669"/>
    <property type="project" value="TreeGrafter"/>
</dbReference>
<evidence type="ECO:0000256" key="4">
    <source>
        <dbReference type="ARBA" id="ARBA00023002"/>
    </source>
</evidence>
<evidence type="ECO:0000313" key="14">
    <source>
        <dbReference type="Proteomes" id="UP000245812"/>
    </source>
</evidence>
<evidence type="ECO:0000256" key="8">
    <source>
        <dbReference type="PIRSR" id="PIRSR000350-3"/>
    </source>
</evidence>
<dbReference type="InterPro" id="IPR016156">
    <property type="entry name" value="FAD/NAD-linked_Rdtase_dimer_sf"/>
</dbReference>
<gene>
    <name evidence="13" type="ORF">C7456_106116</name>
</gene>
<dbReference type="GO" id="GO:0034599">
    <property type="term" value="P:cellular response to oxidative stress"/>
    <property type="evidence" value="ECO:0007669"/>
    <property type="project" value="TreeGrafter"/>
</dbReference>
<evidence type="ECO:0000256" key="3">
    <source>
        <dbReference type="ARBA" id="ARBA00022827"/>
    </source>
</evidence>
<comment type="cofactor">
    <cofactor evidence="8">
        <name>FAD</name>
        <dbReference type="ChEBI" id="CHEBI:57692"/>
    </cofactor>
    <text evidence="8">Binds 1 FAD per subunit.</text>
</comment>
<name>A0A316I5G8_9GAMM</name>
<dbReference type="InterPro" id="IPR012999">
    <property type="entry name" value="Pyr_OxRdtase_I_AS"/>
</dbReference>
<dbReference type="PIRSF" id="PIRSF000350">
    <property type="entry name" value="Mercury_reductase_MerA"/>
    <property type="match status" value="1"/>
</dbReference>
<feature type="disulfide bond" description="Redox-active" evidence="9">
    <location>
        <begin position="42"/>
        <end position="47"/>
    </location>
</feature>
<dbReference type="PANTHER" id="PTHR42737">
    <property type="entry name" value="GLUTATHIONE REDUCTASE"/>
    <property type="match status" value="1"/>
</dbReference>
<dbReference type="InterPro" id="IPR023753">
    <property type="entry name" value="FAD/NAD-binding_dom"/>
</dbReference>
<feature type="domain" description="FAD/NAD(P)-binding" evidence="12">
    <location>
        <begin position="5"/>
        <end position="318"/>
    </location>
</feature>
<feature type="binding site" evidence="8">
    <location>
        <position position="51"/>
    </location>
    <ligand>
        <name>FAD</name>
        <dbReference type="ChEBI" id="CHEBI:57692"/>
    </ligand>
</feature>
<evidence type="ECO:0000256" key="2">
    <source>
        <dbReference type="ARBA" id="ARBA00022630"/>
    </source>
</evidence>
<dbReference type="GO" id="GO:0006749">
    <property type="term" value="P:glutathione metabolic process"/>
    <property type="evidence" value="ECO:0007669"/>
    <property type="project" value="TreeGrafter"/>
</dbReference>
<evidence type="ECO:0000256" key="5">
    <source>
        <dbReference type="ARBA" id="ARBA00023157"/>
    </source>
</evidence>
<keyword evidence="6 10" id="KW-0676">Redox-active center</keyword>
<dbReference type="InterPro" id="IPR001100">
    <property type="entry name" value="Pyr_nuc-diS_OxRdtase"/>
</dbReference>
<feature type="binding site" evidence="8">
    <location>
        <position position="303"/>
    </location>
    <ligand>
        <name>FAD</name>
        <dbReference type="ChEBI" id="CHEBI:57692"/>
    </ligand>
</feature>
<evidence type="ECO:0000256" key="7">
    <source>
        <dbReference type="PIRSR" id="PIRSR000350-2"/>
    </source>
</evidence>
<feature type="active site" description="Proton acceptor" evidence="7">
    <location>
        <position position="438"/>
    </location>
</feature>
<proteinExistence type="inferred from homology"/>
<keyword evidence="4 10" id="KW-0560">Oxidoreductase</keyword>
<feature type="binding site" evidence="8">
    <location>
        <position position="262"/>
    </location>
    <ligand>
        <name>NAD(+)</name>
        <dbReference type="ChEBI" id="CHEBI:57540"/>
    </ligand>
</feature>
<dbReference type="OrthoDB" id="6132190at2"/>